<dbReference type="EMBL" id="PVTD01000016">
    <property type="protein sequence ID" value="PRY19913.1"/>
    <property type="molecule type" value="Genomic_DNA"/>
</dbReference>
<organism evidence="2 3">
    <name type="scientific">Aliiruegeria haliotis</name>
    <dbReference type="NCBI Taxonomy" id="1280846"/>
    <lineage>
        <taxon>Bacteria</taxon>
        <taxon>Pseudomonadati</taxon>
        <taxon>Pseudomonadota</taxon>
        <taxon>Alphaproteobacteria</taxon>
        <taxon>Rhodobacterales</taxon>
        <taxon>Roseobacteraceae</taxon>
        <taxon>Aliiruegeria</taxon>
    </lineage>
</organism>
<evidence type="ECO:0000313" key="3">
    <source>
        <dbReference type="Proteomes" id="UP000239480"/>
    </source>
</evidence>
<name>A0A2T0RFG8_9RHOB</name>
<dbReference type="NCBIfam" id="NF009386">
    <property type="entry name" value="PRK12745.1"/>
    <property type="match status" value="1"/>
</dbReference>
<dbReference type="PANTHER" id="PTHR42879:SF2">
    <property type="entry name" value="3-OXOACYL-[ACYL-CARRIER-PROTEIN] REDUCTASE FABG"/>
    <property type="match status" value="1"/>
</dbReference>
<dbReference type="OrthoDB" id="9803333at2"/>
<dbReference type="RefSeq" id="WP_106208087.1">
    <property type="nucleotide sequence ID" value="NZ_PVTD01000016.1"/>
</dbReference>
<accession>A0A2T0RFG8</accession>
<keyword evidence="3" id="KW-1185">Reference proteome</keyword>
<dbReference type="PRINTS" id="PR00081">
    <property type="entry name" value="GDHRDH"/>
</dbReference>
<dbReference type="PRINTS" id="PR00080">
    <property type="entry name" value="SDRFAMILY"/>
</dbReference>
<dbReference type="InterPro" id="IPR020904">
    <property type="entry name" value="Sc_DH/Rdtase_CS"/>
</dbReference>
<dbReference type="SUPFAM" id="SSF51735">
    <property type="entry name" value="NAD(P)-binding Rossmann-fold domains"/>
    <property type="match status" value="1"/>
</dbReference>
<evidence type="ECO:0000313" key="2">
    <source>
        <dbReference type="EMBL" id="PRY19913.1"/>
    </source>
</evidence>
<protein>
    <submittedName>
        <fullName evidence="2">NAD(P)-dependent dehydrogenase (Short-subunit alcohol dehydrogenase family)</fullName>
    </submittedName>
</protein>
<dbReference type="InterPro" id="IPR050259">
    <property type="entry name" value="SDR"/>
</dbReference>
<reference evidence="2 3" key="1">
    <citation type="submission" date="2018-03" db="EMBL/GenBank/DDBJ databases">
        <title>Genomic Encyclopedia of Archaeal and Bacterial Type Strains, Phase II (KMG-II): from individual species to whole genera.</title>
        <authorList>
            <person name="Goeker M."/>
        </authorList>
    </citation>
    <scope>NUCLEOTIDE SEQUENCE [LARGE SCALE GENOMIC DNA]</scope>
    <source>
        <strain evidence="2 3">DSM 29328</strain>
    </source>
</reference>
<dbReference type="Proteomes" id="UP000239480">
    <property type="component" value="Unassembled WGS sequence"/>
</dbReference>
<dbReference type="Pfam" id="PF13561">
    <property type="entry name" value="adh_short_C2"/>
    <property type="match status" value="1"/>
</dbReference>
<gene>
    <name evidence="2" type="ORF">CLV78_1163</name>
</gene>
<dbReference type="GO" id="GO:0032787">
    <property type="term" value="P:monocarboxylic acid metabolic process"/>
    <property type="evidence" value="ECO:0007669"/>
    <property type="project" value="UniProtKB-ARBA"/>
</dbReference>
<dbReference type="InterPro" id="IPR036291">
    <property type="entry name" value="NAD(P)-bd_dom_sf"/>
</dbReference>
<proteinExistence type="inferred from homology"/>
<comment type="similarity">
    <text evidence="1">Belongs to the short-chain dehydrogenases/reductases (SDR) family.</text>
</comment>
<evidence type="ECO:0000256" key="1">
    <source>
        <dbReference type="ARBA" id="ARBA00006484"/>
    </source>
</evidence>
<dbReference type="Gene3D" id="3.40.50.720">
    <property type="entry name" value="NAD(P)-binding Rossmann-like Domain"/>
    <property type="match status" value="1"/>
</dbReference>
<dbReference type="PROSITE" id="PS00061">
    <property type="entry name" value="ADH_SHORT"/>
    <property type="match status" value="1"/>
</dbReference>
<sequence>MKNAFVTGSSRGIGHGIALALADKGFNVAVNGLSESDAMADTCTAIEAKGVRAVKVPGDVSNPENHAALLDRAEDLLGGPLCALVNNAGVGPLRKADILETEADSWDHVMEKNAKAVFFLTQTFANRLLARERSADLPWTITNITSVSAFASSIDKAEYCVSKAAAGMVTKAFAQRLAPEGIQVFDIQPGIIETDLSRPVLETYGKMIEDHGITLVPRFGQPDEVGKAAAAAANGEMPYCVGQAIRPDGGLTLQRL</sequence>
<dbReference type="InterPro" id="IPR002347">
    <property type="entry name" value="SDR_fam"/>
</dbReference>
<dbReference type="PANTHER" id="PTHR42879">
    <property type="entry name" value="3-OXOACYL-(ACYL-CARRIER-PROTEIN) REDUCTASE"/>
    <property type="match status" value="1"/>
</dbReference>
<comment type="caution">
    <text evidence="2">The sequence shown here is derived from an EMBL/GenBank/DDBJ whole genome shotgun (WGS) entry which is preliminary data.</text>
</comment>
<dbReference type="AlphaFoldDB" id="A0A2T0RFG8"/>